<accession>A0ABV4MMS8</accession>
<reference evidence="1 2" key="1">
    <citation type="submission" date="2024-06" db="EMBL/GenBank/DDBJ databases">
        <authorList>
            <person name="Steensen K."/>
            <person name="Seneca J."/>
            <person name="Bartlau N."/>
            <person name="Yu A.X."/>
            <person name="Polz M.F."/>
        </authorList>
    </citation>
    <scope>NUCLEOTIDE SEQUENCE [LARGE SCALE GENOMIC DNA]</scope>
    <source>
        <strain evidence="1 2">1F146</strain>
    </source>
</reference>
<organism evidence="1 2">
    <name type="scientific">Vibrio bivalvicida</name>
    <dbReference type="NCBI Taxonomy" id="1276888"/>
    <lineage>
        <taxon>Bacteria</taxon>
        <taxon>Pseudomonadati</taxon>
        <taxon>Pseudomonadota</taxon>
        <taxon>Gammaproteobacteria</taxon>
        <taxon>Vibrionales</taxon>
        <taxon>Vibrionaceae</taxon>
        <taxon>Vibrio</taxon>
        <taxon>Vibrio oreintalis group</taxon>
    </lineage>
</organism>
<dbReference type="EMBL" id="JBGOOS010000037">
    <property type="protein sequence ID" value="MEZ8210870.1"/>
    <property type="molecule type" value="Genomic_DNA"/>
</dbReference>
<sequence length="57" mass="6764">MNNDRYYRQLFSDLPPFLQPVYEDLAKTNLTNEELHQVLKSVYLAVDEAREPKECFA</sequence>
<dbReference type="Proteomes" id="UP001569151">
    <property type="component" value="Unassembled WGS sequence"/>
</dbReference>
<dbReference type="RefSeq" id="WP_017035601.1">
    <property type="nucleotide sequence ID" value="NZ_JBGOOS010000037.1"/>
</dbReference>
<keyword evidence="2" id="KW-1185">Reference proteome</keyword>
<evidence type="ECO:0000313" key="1">
    <source>
        <dbReference type="EMBL" id="MEZ8210870.1"/>
    </source>
</evidence>
<protein>
    <submittedName>
        <fullName evidence="1">Uncharacterized protein</fullName>
    </submittedName>
</protein>
<comment type="caution">
    <text evidence="1">The sequence shown here is derived from an EMBL/GenBank/DDBJ whole genome shotgun (WGS) entry which is preliminary data.</text>
</comment>
<evidence type="ECO:0000313" key="2">
    <source>
        <dbReference type="Proteomes" id="UP001569151"/>
    </source>
</evidence>
<gene>
    <name evidence="1" type="ORF">ACED39_19060</name>
</gene>
<name>A0ABV4MMS8_9VIBR</name>
<proteinExistence type="predicted"/>